<comment type="similarity">
    <text evidence="11">Belongs to the amiloride-sensitive sodium channel (TC 1.A.6) family.</text>
</comment>
<dbReference type="GO" id="GO:0015280">
    <property type="term" value="F:ligand-gated sodium channel activity"/>
    <property type="evidence" value="ECO:0007669"/>
    <property type="project" value="TreeGrafter"/>
</dbReference>
<evidence type="ECO:0000256" key="3">
    <source>
        <dbReference type="ARBA" id="ARBA00022461"/>
    </source>
</evidence>
<feature type="transmembrane region" description="Helical" evidence="12">
    <location>
        <begin position="62"/>
        <end position="83"/>
    </location>
</feature>
<keyword evidence="7 11" id="KW-0406">Ion transport</keyword>
<evidence type="ECO:0000313" key="14">
    <source>
        <dbReference type="Proteomes" id="UP000275846"/>
    </source>
</evidence>
<dbReference type="InterPro" id="IPR001873">
    <property type="entry name" value="ENaC"/>
</dbReference>
<evidence type="ECO:0000256" key="11">
    <source>
        <dbReference type="RuleBase" id="RU000679"/>
    </source>
</evidence>
<proteinExistence type="inferred from homology"/>
<name>A0A183SR87_SCHSO</name>
<evidence type="ECO:0000256" key="5">
    <source>
        <dbReference type="ARBA" id="ARBA00022989"/>
    </source>
</evidence>
<accession>A0A183SR87</accession>
<keyword evidence="10 11" id="KW-0407">Ion channel</keyword>
<dbReference type="PANTHER" id="PTHR11690">
    <property type="entry name" value="AMILORIDE-SENSITIVE SODIUM CHANNEL-RELATED"/>
    <property type="match status" value="1"/>
</dbReference>
<keyword evidence="14" id="KW-1185">Reference proteome</keyword>
<evidence type="ECO:0000256" key="4">
    <source>
        <dbReference type="ARBA" id="ARBA00022692"/>
    </source>
</evidence>
<keyword evidence="2 11" id="KW-0813">Transport</keyword>
<evidence type="ECO:0000313" key="13">
    <source>
        <dbReference type="EMBL" id="VDL93120.1"/>
    </source>
</evidence>
<keyword evidence="6" id="KW-0915">Sodium</keyword>
<dbReference type="STRING" id="70667.A0A183SR87"/>
<keyword evidence="8 12" id="KW-0472">Membrane</keyword>
<dbReference type="EMBL" id="UYSU01033829">
    <property type="protein sequence ID" value="VDL93120.1"/>
    <property type="molecule type" value="Genomic_DNA"/>
</dbReference>
<reference evidence="15" key="1">
    <citation type="submission" date="2016-06" db="UniProtKB">
        <authorList>
            <consortium name="WormBaseParasite"/>
        </authorList>
    </citation>
    <scope>IDENTIFICATION</scope>
</reference>
<evidence type="ECO:0000313" key="15">
    <source>
        <dbReference type="WBParaSite" id="SSLN_0000694801-mRNA-1"/>
    </source>
</evidence>
<dbReference type="Proteomes" id="UP000275846">
    <property type="component" value="Unassembled WGS sequence"/>
</dbReference>
<evidence type="ECO:0000256" key="10">
    <source>
        <dbReference type="ARBA" id="ARBA00023303"/>
    </source>
</evidence>
<dbReference type="WBParaSite" id="SSLN_0000694801-mRNA-1">
    <property type="protein sequence ID" value="SSLN_0000694801-mRNA-1"/>
    <property type="gene ID" value="SSLN_0000694801"/>
</dbReference>
<evidence type="ECO:0000256" key="12">
    <source>
        <dbReference type="SAM" id="Phobius"/>
    </source>
</evidence>
<keyword evidence="5 12" id="KW-1133">Transmembrane helix</keyword>
<protein>
    <submittedName>
        <fullName evidence="15">Amiloride-sensitive sodium channel</fullName>
    </submittedName>
</protein>
<evidence type="ECO:0000256" key="9">
    <source>
        <dbReference type="ARBA" id="ARBA00023201"/>
    </source>
</evidence>
<dbReference type="GO" id="GO:0005886">
    <property type="term" value="C:plasma membrane"/>
    <property type="evidence" value="ECO:0007669"/>
    <property type="project" value="TreeGrafter"/>
</dbReference>
<dbReference type="PANTHER" id="PTHR11690:SF248">
    <property type="entry name" value="PICKPOCKET 17, ISOFORM A"/>
    <property type="match status" value="1"/>
</dbReference>
<dbReference type="Gene3D" id="2.60.470.10">
    <property type="entry name" value="Acid-sensing ion channels like domains"/>
    <property type="match status" value="1"/>
</dbReference>
<keyword evidence="9 11" id="KW-0739">Sodium transport</keyword>
<evidence type="ECO:0000256" key="7">
    <source>
        <dbReference type="ARBA" id="ARBA00023065"/>
    </source>
</evidence>
<keyword evidence="4 11" id="KW-0812">Transmembrane</keyword>
<evidence type="ECO:0000256" key="1">
    <source>
        <dbReference type="ARBA" id="ARBA00004141"/>
    </source>
</evidence>
<sequence>MLHLNFTSVMADEVNAASSKRLKDQAMARYRALRWEIWMDFAGSTTLHGPIHLTATNGSTRVYYAIVVFLMVFMFLMHTAYLIQHYLSYPILTEIKYNNIDYVYPDLTICPNSPLSNADLEDSEAGKKLKTAYQEARDFWLKQDDFSSASPNARIKRSLTRKFFENSKKLGRKPHQHVIYCQISGQDCLDGFLITEHSLYYRCFTLRVRPKPPVPAGPTHGIRLMLHRGSHSAPVLLLNEEEPFLLQSTSDASAWRSKEGFFIAFHEAGTFPVFPLQQLPNGLSVRFGTTTTVALTSTEILSVNLKGRNCVEKSAAPAIRLVRHDLMSRSNAQLTQDNDDMAEFDYTERACIAVLRQKLTYEKCKCFSEAYSIPYSMRNIGQTWCHDIETSTSKLIQIKFTLSCVKEVERLTDRQASLSF</sequence>
<dbReference type="Pfam" id="PF00858">
    <property type="entry name" value="ASC"/>
    <property type="match status" value="1"/>
</dbReference>
<organism evidence="15">
    <name type="scientific">Schistocephalus solidus</name>
    <name type="common">Tapeworm</name>
    <dbReference type="NCBI Taxonomy" id="70667"/>
    <lineage>
        <taxon>Eukaryota</taxon>
        <taxon>Metazoa</taxon>
        <taxon>Spiralia</taxon>
        <taxon>Lophotrochozoa</taxon>
        <taxon>Platyhelminthes</taxon>
        <taxon>Cestoda</taxon>
        <taxon>Eucestoda</taxon>
        <taxon>Diphyllobothriidea</taxon>
        <taxon>Diphyllobothriidae</taxon>
        <taxon>Schistocephalus</taxon>
    </lineage>
</organism>
<gene>
    <name evidence="13" type="ORF">SSLN_LOCUS6735</name>
</gene>
<dbReference type="AlphaFoldDB" id="A0A183SR87"/>
<evidence type="ECO:0000256" key="2">
    <source>
        <dbReference type="ARBA" id="ARBA00022448"/>
    </source>
</evidence>
<reference evidence="13 14" key="2">
    <citation type="submission" date="2018-11" db="EMBL/GenBank/DDBJ databases">
        <authorList>
            <consortium name="Pathogen Informatics"/>
        </authorList>
    </citation>
    <scope>NUCLEOTIDE SEQUENCE [LARGE SCALE GENOMIC DNA]</scope>
    <source>
        <strain evidence="13 14">NST_G2</strain>
    </source>
</reference>
<dbReference type="OrthoDB" id="6021021at2759"/>
<keyword evidence="3 11" id="KW-0894">Sodium channel</keyword>
<evidence type="ECO:0000256" key="6">
    <source>
        <dbReference type="ARBA" id="ARBA00023053"/>
    </source>
</evidence>
<comment type="subcellular location">
    <subcellularLocation>
        <location evidence="1">Membrane</location>
        <topology evidence="1">Multi-pass membrane protein</topology>
    </subcellularLocation>
</comment>
<evidence type="ECO:0000256" key="8">
    <source>
        <dbReference type="ARBA" id="ARBA00023136"/>
    </source>
</evidence>